<keyword evidence="9 12" id="KW-0460">Magnesium</keyword>
<comment type="pathway">
    <text evidence="12">Carbohydrate metabolism; D-ribose degradation; D-ribose 5-phosphate from beta-D-ribopyranose: step 2/2.</text>
</comment>
<evidence type="ECO:0000256" key="7">
    <source>
        <dbReference type="ARBA" id="ARBA00022777"/>
    </source>
</evidence>
<dbReference type="EC" id="2.7.1.15" evidence="2 12"/>
<feature type="binding site" evidence="12">
    <location>
        <position position="240"/>
    </location>
    <ligand>
        <name>K(+)</name>
        <dbReference type="ChEBI" id="CHEBI:29103"/>
    </ligand>
</feature>
<evidence type="ECO:0000259" key="13">
    <source>
        <dbReference type="Pfam" id="PF00294"/>
    </source>
</evidence>
<evidence type="ECO:0000256" key="10">
    <source>
        <dbReference type="ARBA" id="ARBA00022958"/>
    </source>
</evidence>
<dbReference type="PRINTS" id="PR00990">
    <property type="entry name" value="RIBOKINASE"/>
</dbReference>
<dbReference type="InterPro" id="IPR011611">
    <property type="entry name" value="PfkB_dom"/>
</dbReference>
<name>A0AA44F3I0_AGRTU</name>
<dbReference type="GO" id="GO:0005737">
    <property type="term" value="C:cytoplasm"/>
    <property type="evidence" value="ECO:0007669"/>
    <property type="project" value="UniProtKB-SubCell"/>
</dbReference>
<feature type="binding site" evidence="12">
    <location>
        <begin position="38"/>
        <end position="42"/>
    </location>
    <ligand>
        <name>substrate</name>
    </ligand>
</feature>
<feature type="binding site" evidence="12">
    <location>
        <position position="238"/>
    </location>
    <ligand>
        <name>K(+)</name>
        <dbReference type="ChEBI" id="CHEBI:29103"/>
    </ligand>
</feature>
<dbReference type="HAMAP" id="MF_01987">
    <property type="entry name" value="Ribokinase"/>
    <property type="match status" value="1"/>
</dbReference>
<comment type="function">
    <text evidence="12">Catalyzes the phosphorylation of ribose at O-5 in a reaction requiring ATP and magnesium. The resulting D-ribose-5-phosphate can then be used either for sythesis of nucleotides, histidine, and tryptophan, or as a component of the pentose phosphate pathway.</text>
</comment>
<dbReference type="GO" id="GO:0019303">
    <property type="term" value="P:D-ribose catabolic process"/>
    <property type="evidence" value="ECO:0007669"/>
    <property type="project" value="UniProtKB-UniRule"/>
</dbReference>
<dbReference type="CDD" id="cd01174">
    <property type="entry name" value="ribokinase"/>
    <property type="match status" value="1"/>
</dbReference>
<evidence type="ECO:0000256" key="9">
    <source>
        <dbReference type="ARBA" id="ARBA00022842"/>
    </source>
</evidence>
<organism evidence="14 15">
    <name type="scientific">Agrobacterium tumefaciens</name>
    <dbReference type="NCBI Taxonomy" id="358"/>
    <lineage>
        <taxon>Bacteria</taxon>
        <taxon>Pseudomonadati</taxon>
        <taxon>Pseudomonadota</taxon>
        <taxon>Alphaproteobacteria</taxon>
        <taxon>Hyphomicrobiales</taxon>
        <taxon>Rhizobiaceae</taxon>
        <taxon>Rhizobium/Agrobacterium group</taxon>
        <taxon>Agrobacterium</taxon>
        <taxon>Agrobacterium tumefaciens complex</taxon>
    </lineage>
</organism>
<dbReference type="InterPro" id="IPR002173">
    <property type="entry name" value="Carboh/pur_kinase_PfkB_CS"/>
</dbReference>
<dbReference type="AlphaFoldDB" id="A0AA44F3I0"/>
<comment type="similarity">
    <text evidence="12">Belongs to the carbohydrate kinase PfkB family. Ribokinase subfamily.</text>
</comment>
<feature type="binding site" evidence="12">
    <location>
        <begin position="243"/>
        <end position="244"/>
    </location>
    <ligand>
        <name>ATP</name>
        <dbReference type="ChEBI" id="CHEBI:30616"/>
    </ligand>
</feature>
<feature type="domain" description="Carbohydrate kinase PfkB" evidence="13">
    <location>
        <begin position="31"/>
        <end position="287"/>
    </location>
</feature>
<reference evidence="14" key="1">
    <citation type="journal article" date="2020" name="Science">
        <title>Unexpected conservation and global transmission of agrobacterial virulence plasmids.</title>
        <authorList>
            <person name="Weisberg A.J."/>
            <person name="Davis E.W. 2nd"/>
            <person name="Tabima J."/>
            <person name="Belcher M.S."/>
            <person name="Miller M."/>
            <person name="Kuo C.H."/>
            <person name="Loper J.E."/>
            <person name="Grunwald N.J."/>
            <person name="Putnam M.L."/>
            <person name="Chang J.H."/>
        </authorList>
    </citation>
    <scope>NUCLEOTIDE SEQUENCE</scope>
    <source>
        <strain evidence="14">17-1853-1a</strain>
    </source>
</reference>
<evidence type="ECO:0000256" key="8">
    <source>
        <dbReference type="ARBA" id="ARBA00022840"/>
    </source>
</evidence>
<evidence type="ECO:0000256" key="2">
    <source>
        <dbReference type="ARBA" id="ARBA00012035"/>
    </source>
</evidence>
<proteinExistence type="inferred from homology"/>
<dbReference type="RefSeq" id="WP_065658441.1">
    <property type="nucleotide sequence ID" value="NZ_CP123839.1"/>
</dbReference>
<evidence type="ECO:0000256" key="5">
    <source>
        <dbReference type="ARBA" id="ARBA00022723"/>
    </source>
</evidence>
<evidence type="ECO:0000256" key="11">
    <source>
        <dbReference type="ARBA" id="ARBA00023277"/>
    </source>
</evidence>
<feature type="binding site" evidence="12">
    <location>
        <position position="244"/>
    </location>
    <ligand>
        <name>substrate</name>
    </ligand>
</feature>
<keyword evidence="7 12" id="KW-0418">Kinase</keyword>
<feature type="active site" description="Proton acceptor" evidence="12">
    <location>
        <position position="244"/>
    </location>
</feature>
<dbReference type="PROSITE" id="PS00583">
    <property type="entry name" value="PFKB_KINASES_1"/>
    <property type="match status" value="1"/>
</dbReference>
<comment type="activity regulation">
    <text evidence="12">Activated by a monovalent cation that binds near, but not in, the active site. The most likely occupant of the site in vivo is potassium. Ion binding induces a conformational change that may alter substrate affinity.</text>
</comment>
<feature type="binding site" evidence="12">
    <location>
        <position position="279"/>
    </location>
    <ligand>
        <name>K(+)</name>
        <dbReference type="ChEBI" id="CHEBI:29103"/>
    </ligand>
</feature>
<dbReference type="PANTHER" id="PTHR10584:SF166">
    <property type="entry name" value="RIBOKINASE"/>
    <property type="match status" value="1"/>
</dbReference>
<dbReference type="GO" id="GO:0004747">
    <property type="term" value="F:ribokinase activity"/>
    <property type="evidence" value="ECO:0007669"/>
    <property type="project" value="UniProtKB-UniRule"/>
</dbReference>
<feature type="binding site" evidence="12">
    <location>
        <position position="281"/>
    </location>
    <ligand>
        <name>K(+)</name>
        <dbReference type="ChEBI" id="CHEBI:29103"/>
    </ligand>
</feature>
<evidence type="ECO:0000256" key="12">
    <source>
        <dbReference type="HAMAP-Rule" id="MF_01987"/>
    </source>
</evidence>
<dbReference type="InterPro" id="IPR002139">
    <property type="entry name" value="Ribo/fructo_kinase"/>
</dbReference>
<protein>
    <recommendedName>
        <fullName evidence="3 12">Ribokinase</fullName>
        <shortName evidence="12">RK</shortName>
        <ecNumber evidence="2 12">2.7.1.15</ecNumber>
    </recommendedName>
</protein>
<comment type="caution">
    <text evidence="14">The sequence shown here is derived from an EMBL/GenBank/DDBJ whole genome shotgun (WGS) entry which is preliminary data.</text>
</comment>
<dbReference type="GO" id="GO:0005524">
    <property type="term" value="F:ATP binding"/>
    <property type="evidence" value="ECO:0007669"/>
    <property type="project" value="UniProtKB-UniRule"/>
</dbReference>
<keyword evidence="8 12" id="KW-0067">ATP-binding</keyword>
<dbReference type="SUPFAM" id="SSF53613">
    <property type="entry name" value="Ribokinase-like"/>
    <property type="match status" value="1"/>
</dbReference>
<dbReference type="Gene3D" id="3.40.1190.20">
    <property type="match status" value="1"/>
</dbReference>
<keyword evidence="11 12" id="KW-0119">Carbohydrate metabolism</keyword>
<dbReference type="Proteomes" id="UP000702952">
    <property type="component" value="Unassembled WGS sequence"/>
</dbReference>
<comment type="cofactor">
    <cofactor evidence="12">
        <name>Mg(2+)</name>
        <dbReference type="ChEBI" id="CHEBI:18420"/>
    </cofactor>
    <text evidence="12">Requires a divalent cation, most likely magnesium in vivo, as an electrophilic catalyst to aid phosphoryl group transfer. It is the chelate of the metal and the nucleotide that is the actual substrate.</text>
</comment>
<feature type="binding site" evidence="12">
    <location>
        <position position="276"/>
    </location>
    <ligand>
        <name>K(+)</name>
        <dbReference type="ChEBI" id="CHEBI:29103"/>
    </ligand>
</feature>
<comment type="subcellular location">
    <subcellularLocation>
        <location evidence="12">Cytoplasm</location>
    </subcellularLocation>
</comment>
<keyword evidence="12" id="KW-0963">Cytoplasm</keyword>
<keyword evidence="4 12" id="KW-0808">Transferase</keyword>
<dbReference type="InterPro" id="IPR029056">
    <property type="entry name" value="Ribokinase-like"/>
</dbReference>
<comment type="caution">
    <text evidence="12">Lacks conserved residue(s) required for the propagation of feature annotation.</text>
</comment>
<evidence type="ECO:0000256" key="6">
    <source>
        <dbReference type="ARBA" id="ARBA00022741"/>
    </source>
</evidence>
<dbReference type="EMBL" id="JAAMAY010000019">
    <property type="protein sequence ID" value="NTC28846.1"/>
    <property type="molecule type" value="Genomic_DNA"/>
</dbReference>
<gene>
    <name evidence="12" type="primary">rbsK</name>
    <name evidence="14" type="ORF">G6M46_11810</name>
</gene>
<feature type="binding site" evidence="12">
    <location>
        <begin position="212"/>
        <end position="217"/>
    </location>
    <ligand>
        <name>ATP</name>
        <dbReference type="ChEBI" id="CHEBI:30616"/>
    </ligand>
</feature>
<keyword evidence="5 12" id="KW-0479">Metal-binding</keyword>
<accession>A0AA44F3I0</accession>
<evidence type="ECO:0000313" key="15">
    <source>
        <dbReference type="Proteomes" id="UP000702952"/>
    </source>
</evidence>
<comment type="catalytic activity">
    <reaction evidence="12">
        <text>D-ribose + ATP = D-ribose 5-phosphate + ADP + H(+)</text>
        <dbReference type="Rhea" id="RHEA:13697"/>
        <dbReference type="ChEBI" id="CHEBI:15378"/>
        <dbReference type="ChEBI" id="CHEBI:30616"/>
        <dbReference type="ChEBI" id="CHEBI:47013"/>
        <dbReference type="ChEBI" id="CHEBI:78346"/>
        <dbReference type="ChEBI" id="CHEBI:456216"/>
        <dbReference type="EC" id="2.7.1.15"/>
    </reaction>
</comment>
<feature type="binding site" evidence="12">
    <location>
        <begin position="10"/>
        <end position="12"/>
    </location>
    <ligand>
        <name>substrate</name>
    </ligand>
</feature>
<keyword evidence="6 12" id="KW-0547">Nucleotide-binding</keyword>
<evidence type="ECO:0000256" key="4">
    <source>
        <dbReference type="ARBA" id="ARBA00022679"/>
    </source>
</evidence>
<dbReference type="InterPro" id="IPR011877">
    <property type="entry name" value="Ribokinase"/>
</dbReference>
<dbReference type="PANTHER" id="PTHR10584">
    <property type="entry name" value="SUGAR KINASE"/>
    <property type="match status" value="1"/>
</dbReference>
<sequence length="298" mass="30719">MRAFVIGNIALDETYSVSALPEAGASIFGRQAFRDLGGKGCNQAIVMARCGLDTTLTAAVGTDDRSATIRARLATEPLTADLIGMDGQTSDLSIIFNTPDGENSIVTTTACAQSLTPEDVAGTLGTASPGDLLVVQGNLGETTTRLALSQAKATGMITAFNPSPLQPWFESLWPLTDIAFLNRGEAAALTGDTGSRAIKLLISAGVRQVILTLGGEGSMLGTTNQCLTVPAEKTGVVDTTGAGDCFMAVTLASAALRNVSVDERALRHGAKASALTVSRRGTLSAFPDILELADILSN</sequence>
<evidence type="ECO:0000256" key="3">
    <source>
        <dbReference type="ARBA" id="ARBA00016943"/>
    </source>
</evidence>
<keyword evidence="10 12" id="KW-0630">Potassium</keyword>
<dbReference type="GO" id="GO:0046872">
    <property type="term" value="F:metal ion binding"/>
    <property type="evidence" value="ECO:0007669"/>
    <property type="project" value="UniProtKB-KW"/>
</dbReference>
<comment type="subunit">
    <text evidence="12">Homodimer.</text>
</comment>
<evidence type="ECO:0000313" key="14">
    <source>
        <dbReference type="EMBL" id="NTC28846.1"/>
    </source>
</evidence>
<evidence type="ECO:0000256" key="1">
    <source>
        <dbReference type="ARBA" id="ARBA00005380"/>
    </source>
</evidence>
<comment type="similarity">
    <text evidence="1">Belongs to the carbohydrate kinase pfkB family.</text>
</comment>
<dbReference type="Pfam" id="PF00294">
    <property type="entry name" value="PfkB"/>
    <property type="match status" value="1"/>
</dbReference>
<feature type="binding site" evidence="12">
    <location>
        <position position="182"/>
    </location>
    <ligand>
        <name>ATP</name>
        <dbReference type="ChEBI" id="CHEBI:30616"/>
    </ligand>
</feature>